<proteinExistence type="predicted"/>
<gene>
    <name evidence="1" type="ORF">A4U43_C01F25240</name>
</gene>
<name>A0A5P1FS12_ASPOF</name>
<dbReference type="EMBL" id="CM007381">
    <property type="protein sequence ID" value="ONK81096.1"/>
    <property type="molecule type" value="Genomic_DNA"/>
</dbReference>
<evidence type="ECO:0000313" key="1">
    <source>
        <dbReference type="EMBL" id="ONK81096.1"/>
    </source>
</evidence>
<protein>
    <submittedName>
        <fullName evidence="1">Uncharacterized protein</fullName>
    </submittedName>
</protein>
<dbReference type="Gramene" id="ONK81096">
    <property type="protein sequence ID" value="ONK81096"/>
    <property type="gene ID" value="A4U43_C01F25240"/>
</dbReference>
<reference evidence="2" key="1">
    <citation type="journal article" date="2017" name="Nat. Commun.">
        <title>The asparagus genome sheds light on the origin and evolution of a young Y chromosome.</title>
        <authorList>
            <person name="Harkess A."/>
            <person name="Zhou J."/>
            <person name="Xu C."/>
            <person name="Bowers J.E."/>
            <person name="Van der Hulst R."/>
            <person name="Ayyampalayam S."/>
            <person name="Mercati F."/>
            <person name="Riccardi P."/>
            <person name="McKain M.R."/>
            <person name="Kakrana A."/>
            <person name="Tang H."/>
            <person name="Ray J."/>
            <person name="Groenendijk J."/>
            <person name="Arikit S."/>
            <person name="Mathioni S.M."/>
            <person name="Nakano M."/>
            <person name="Shan H."/>
            <person name="Telgmann-Rauber A."/>
            <person name="Kanno A."/>
            <person name="Yue Z."/>
            <person name="Chen H."/>
            <person name="Li W."/>
            <person name="Chen Y."/>
            <person name="Xu X."/>
            <person name="Zhang Y."/>
            <person name="Luo S."/>
            <person name="Chen H."/>
            <person name="Gao J."/>
            <person name="Mao Z."/>
            <person name="Pires J.C."/>
            <person name="Luo M."/>
            <person name="Kudrna D."/>
            <person name="Wing R.A."/>
            <person name="Meyers B.C."/>
            <person name="Yi K."/>
            <person name="Kong H."/>
            <person name="Lavrijsen P."/>
            <person name="Sunseri F."/>
            <person name="Falavigna A."/>
            <person name="Ye Y."/>
            <person name="Leebens-Mack J.H."/>
            <person name="Chen G."/>
        </authorList>
    </citation>
    <scope>NUCLEOTIDE SEQUENCE [LARGE SCALE GENOMIC DNA]</scope>
    <source>
        <strain evidence="2">cv. DH0086</strain>
    </source>
</reference>
<accession>A0A5P1FS12</accession>
<dbReference type="AlphaFoldDB" id="A0A5P1FS12"/>
<dbReference type="Proteomes" id="UP000243459">
    <property type="component" value="Chromosome 1"/>
</dbReference>
<evidence type="ECO:0000313" key="2">
    <source>
        <dbReference type="Proteomes" id="UP000243459"/>
    </source>
</evidence>
<keyword evidence="2" id="KW-1185">Reference proteome</keyword>
<organism evidence="1 2">
    <name type="scientific">Asparagus officinalis</name>
    <name type="common">Garden asparagus</name>
    <dbReference type="NCBI Taxonomy" id="4686"/>
    <lineage>
        <taxon>Eukaryota</taxon>
        <taxon>Viridiplantae</taxon>
        <taxon>Streptophyta</taxon>
        <taxon>Embryophyta</taxon>
        <taxon>Tracheophyta</taxon>
        <taxon>Spermatophyta</taxon>
        <taxon>Magnoliopsida</taxon>
        <taxon>Liliopsida</taxon>
        <taxon>Asparagales</taxon>
        <taxon>Asparagaceae</taxon>
        <taxon>Asparagoideae</taxon>
        <taxon>Asparagus</taxon>
    </lineage>
</organism>
<sequence length="129" mass="14820">MALVTYEDYDFTLDVPELDYSLLTELLEEWNGEEIESGDSIDHDCEHCQDCGLDDILSDLGSHECSIPPGMDMIAFEEPLELMELEIASSQDMGGWYITEGGMYFEEQRYDVECLQELLAEQVHIPLWQ</sequence>